<comment type="caution">
    <text evidence="1">The sequence shown here is derived from an EMBL/GenBank/DDBJ whole genome shotgun (WGS) entry which is preliminary data.</text>
</comment>
<protein>
    <submittedName>
        <fullName evidence="1">MFS transporter</fullName>
    </submittedName>
</protein>
<sequence length="423" mass="46669">MKNTWRELREMDRNVWIRFIGETLNGIAMMMLMPFFALYLKDKVDSLLQVGVIMALSPIAASFGSIIGGRIADIYGRKPIMIFSMASNAVLMLGFLFIEGFIPYAILSVFLGLSNSLFHPAASAMVADVTKPEKRTEAYGLLRMGHNIGAAIGPIMGASVVMLSKNLVFIIASSTMLFYALLVFVLIQETMPKNTNKEEDNEKESGAVWKIVLRDKALMIYLLAGIIISMGFSQTEGMLPLHFDNEMKGIFGANNPYPYLMALNGLLVVLFQFQISKWATDKPVGKTMLYGACLFGIGLFFIGWLPKWFGELDTNATVILITLLFVYAIYTLGEMIMSPVQMTFVANLAPEHLRGTYMGAASLQWITGSAFGPLLGGFLLDRLLGHLLFTILAVGCVVAGVVYISLDRLVEQRHKGTLTKQSS</sequence>
<dbReference type="EMBL" id="VHIV01000011">
    <property type="protein sequence ID" value="TPV38567.1"/>
    <property type="molecule type" value="Genomic_DNA"/>
</dbReference>
<gene>
    <name evidence="1" type="ORF">FJ659_26995</name>
</gene>
<dbReference type="Proteomes" id="UP000317636">
    <property type="component" value="Unassembled WGS sequence"/>
</dbReference>
<organism evidence="1 2">
    <name type="scientific">Bacillus dicomae</name>
    <dbReference type="NCBI Taxonomy" id="3088378"/>
    <lineage>
        <taxon>Bacteria</taxon>
        <taxon>Bacillati</taxon>
        <taxon>Bacillota</taxon>
        <taxon>Bacilli</taxon>
        <taxon>Bacillales</taxon>
        <taxon>Bacillaceae</taxon>
        <taxon>Bacillus</taxon>
        <taxon>Bacillus cereus group</taxon>
    </lineage>
</organism>
<accession>A0AC61SYH3</accession>
<proteinExistence type="predicted"/>
<keyword evidence="2" id="KW-1185">Reference proteome</keyword>
<reference evidence="1" key="1">
    <citation type="submission" date="2019-06" db="EMBL/GenBank/DDBJ databases">
        <title>Draft genome sequence of Bacillus sp. strain MHSD28.</title>
        <authorList>
            <person name="Makuwa S.C."/>
            <person name="Serepa-Dlamini M.H."/>
        </authorList>
    </citation>
    <scope>NUCLEOTIDE SEQUENCE</scope>
    <source>
        <strain evidence="1">MHSD28</strain>
    </source>
</reference>
<name>A0AC61SYH3_9BACI</name>
<evidence type="ECO:0000313" key="1">
    <source>
        <dbReference type="EMBL" id="TPV38567.1"/>
    </source>
</evidence>
<evidence type="ECO:0000313" key="2">
    <source>
        <dbReference type="Proteomes" id="UP000317636"/>
    </source>
</evidence>